<dbReference type="SUPFAM" id="SSF53383">
    <property type="entry name" value="PLP-dependent transferases"/>
    <property type="match status" value="1"/>
</dbReference>
<comment type="cofactor">
    <cofactor evidence="1">
        <name>pyridoxal 5'-phosphate</name>
        <dbReference type="ChEBI" id="CHEBI:597326"/>
    </cofactor>
</comment>
<evidence type="ECO:0000256" key="4">
    <source>
        <dbReference type="ARBA" id="ARBA00022679"/>
    </source>
</evidence>
<dbReference type="GO" id="GO:0005739">
    <property type="term" value="C:mitochondrion"/>
    <property type="evidence" value="ECO:0007669"/>
    <property type="project" value="TreeGrafter"/>
</dbReference>
<evidence type="ECO:0000256" key="5">
    <source>
        <dbReference type="ARBA" id="ARBA00022898"/>
    </source>
</evidence>
<dbReference type="Gene3D" id="3.90.1150.10">
    <property type="entry name" value="Aspartate Aminotransferase, domain 1"/>
    <property type="match status" value="1"/>
</dbReference>
<evidence type="ECO:0000313" key="7">
    <source>
        <dbReference type="EMBL" id="KAJ1930744.1"/>
    </source>
</evidence>
<dbReference type="FunFam" id="3.40.640.10:FF:000024">
    <property type="entry name" value="Kynurenine--oxoglutarate transaminase 3"/>
    <property type="match status" value="1"/>
</dbReference>
<protein>
    <submittedName>
        <fullName evidence="7">Arylformamidase</fullName>
        <ecNumber evidence="7">2.6.1.7</ecNumber>
    </submittedName>
</protein>
<sequence>MSPPATTTQTGGSISLPTALSKALSTSAASLPVSSRRVNGNGLDVWTLFNQLTQRYGAVNLGQGFMGFPAPQFVKEAGREAVMDESTTQYAPPRGKPELRNELAKRYSEAFGRTINPDTEIVVTAGGNEGLLCTFAAFLNPGDEAILMEPAFDQYIMNLKMVEGVPKFVPLTVRAGADPTRGVISADDWELNIDALRAQITPRTRIIVLNTPHNPVGKVFTREELEAVAAIAQEHNLVVLSDEVYDRLTYEGRPHLSIATLPGMWERTVVACSAGKAFGVTGWRIGWTVGAEALMTACLRAHTSYVFTVNSPMQVAIANAFKVAHATGFFERQRDEYLARRGRLTRALDAAGLSYTMPHGSYFVLVNAHNVRIPDGYQYPPEIADKDACYKMCYFFTREIGVTGIPPSEFYSTPNAHLAQNLIRFAFCKPDDVLDEVARRLQRVKAFTKSDA</sequence>
<organism evidence="7 8">
    <name type="scientific">Tieghemiomyces parasiticus</name>
    <dbReference type="NCBI Taxonomy" id="78921"/>
    <lineage>
        <taxon>Eukaryota</taxon>
        <taxon>Fungi</taxon>
        <taxon>Fungi incertae sedis</taxon>
        <taxon>Zoopagomycota</taxon>
        <taxon>Kickxellomycotina</taxon>
        <taxon>Dimargaritomycetes</taxon>
        <taxon>Dimargaritales</taxon>
        <taxon>Dimargaritaceae</taxon>
        <taxon>Tieghemiomyces</taxon>
    </lineage>
</organism>
<dbReference type="EMBL" id="JANBPT010000001">
    <property type="protein sequence ID" value="KAJ1930744.1"/>
    <property type="molecule type" value="Genomic_DNA"/>
</dbReference>
<accession>A0A9W8ANE1</accession>
<reference evidence="7" key="1">
    <citation type="submission" date="2022-07" db="EMBL/GenBank/DDBJ databases">
        <title>Phylogenomic reconstructions and comparative analyses of Kickxellomycotina fungi.</title>
        <authorList>
            <person name="Reynolds N.K."/>
            <person name="Stajich J.E."/>
            <person name="Barry K."/>
            <person name="Grigoriev I.V."/>
            <person name="Crous P."/>
            <person name="Smith M.E."/>
        </authorList>
    </citation>
    <scope>NUCLEOTIDE SEQUENCE</scope>
    <source>
        <strain evidence="7">RSA 861</strain>
    </source>
</reference>
<proteinExistence type="inferred from homology"/>
<dbReference type="InterPro" id="IPR004839">
    <property type="entry name" value="Aminotransferase_I/II_large"/>
</dbReference>
<dbReference type="PANTHER" id="PTHR43807:SF20">
    <property type="entry name" value="FI04487P"/>
    <property type="match status" value="1"/>
</dbReference>
<keyword evidence="4 7" id="KW-0808">Transferase</keyword>
<dbReference type="Proteomes" id="UP001150569">
    <property type="component" value="Unassembled WGS sequence"/>
</dbReference>
<evidence type="ECO:0000313" key="8">
    <source>
        <dbReference type="Proteomes" id="UP001150569"/>
    </source>
</evidence>
<dbReference type="Gene3D" id="3.40.640.10">
    <property type="entry name" value="Type I PLP-dependent aspartate aminotransferase-like (Major domain)"/>
    <property type="match status" value="1"/>
</dbReference>
<keyword evidence="3 7" id="KW-0032">Aminotransferase</keyword>
<dbReference type="Pfam" id="PF00155">
    <property type="entry name" value="Aminotran_1_2"/>
    <property type="match status" value="1"/>
</dbReference>
<dbReference type="GO" id="GO:0030170">
    <property type="term" value="F:pyridoxal phosphate binding"/>
    <property type="evidence" value="ECO:0007669"/>
    <property type="project" value="InterPro"/>
</dbReference>
<name>A0A9W8ANE1_9FUNG</name>
<dbReference type="GO" id="GO:0016212">
    <property type="term" value="F:kynurenine-oxoglutarate transaminase activity"/>
    <property type="evidence" value="ECO:0007669"/>
    <property type="project" value="UniProtKB-EC"/>
</dbReference>
<feature type="domain" description="Aminotransferase class I/classII large" evidence="6">
    <location>
        <begin position="59"/>
        <end position="441"/>
    </location>
</feature>
<dbReference type="AlphaFoldDB" id="A0A9W8ANE1"/>
<gene>
    <name evidence="7" type="primary">BNA3_1</name>
    <name evidence="7" type="ORF">IWQ60_000028</name>
</gene>
<dbReference type="EC" id="2.6.1.7" evidence="7"/>
<dbReference type="CDD" id="cd00609">
    <property type="entry name" value="AAT_like"/>
    <property type="match status" value="1"/>
</dbReference>
<comment type="caution">
    <text evidence="7">The sequence shown here is derived from an EMBL/GenBank/DDBJ whole genome shotgun (WGS) entry which is preliminary data.</text>
</comment>
<keyword evidence="8" id="KW-1185">Reference proteome</keyword>
<comment type="similarity">
    <text evidence="2">Belongs to the class-I pyridoxal-phosphate-dependent aminotransferase family.</text>
</comment>
<dbReference type="InterPro" id="IPR015421">
    <property type="entry name" value="PyrdxlP-dep_Trfase_major"/>
</dbReference>
<keyword evidence="5" id="KW-0663">Pyridoxal phosphate</keyword>
<dbReference type="OrthoDB" id="2414662at2759"/>
<dbReference type="InterPro" id="IPR015422">
    <property type="entry name" value="PyrdxlP-dep_Trfase_small"/>
</dbReference>
<dbReference type="PROSITE" id="PS00105">
    <property type="entry name" value="AA_TRANSFER_CLASS_1"/>
    <property type="match status" value="1"/>
</dbReference>
<dbReference type="InterPro" id="IPR051326">
    <property type="entry name" value="Kynurenine-oxoglutarate_AT"/>
</dbReference>
<evidence type="ECO:0000256" key="2">
    <source>
        <dbReference type="ARBA" id="ARBA00007441"/>
    </source>
</evidence>
<dbReference type="InterPro" id="IPR004838">
    <property type="entry name" value="NHTrfase_class1_PyrdxlP-BS"/>
</dbReference>
<dbReference type="InterPro" id="IPR015424">
    <property type="entry name" value="PyrdxlP-dep_Trfase"/>
</dbReference>
<evidence type="ECO:0000256" key="3">
    <source>
        <dbReference type="ARBA" id="ARBA00022576"/>
    </source>
</evidence>
<evidence type="ECO:0000259" key="6">
    <source>
        <dbReference type="Pfam" id="PF00155"/>
    </source>
</evidence>
<evidence type="ECO:0000256" key="1">
    <source>
        <dbReference type="ARBA" id="ARBA00001933"/>
    </source>
</evidence>
<dbReference type="PANTHER" id="PTHR43807">
    <property type="entry name" value="FI04487P"/>
    <property type="match status" value="1"/>
</dbReference>